<dbReference type="InterPro" id="IPR006190">
    <property type="entry name" value="SAF_AFP_Neu5Ac"/>
</dbReference>
<dbReference type="Pfam" id="PF03102">
    <property type="entry name" value="NeuB"/>
    <property type="match status" value="1"/>
</dbReference>
<feature type="domain" description="AFP-like" evidence="1">
    <location>
        <begin position="282"/>
        <end position="339"/>
    </location>
</feature>
<dbReference type="Gene3D" id="3.20.20.70">
    <property type="entry name" value="Aldolase class I"/>
    <property type="match status" value="1"/>
</dbReference>
<dbReference type="InterPro" id="IPR057736">
    <property type="entry name" value="SAF_PseI/NeuA/NeuB"/>
</dbReference>
<dbReference type="EMBL" id="JBHUPD010000002">
    <property type="protein sequence ID" value="MFD2872529.1"/>
    <property type="molecule type" value="Genomic_DNA"/>
</dbReference>
<name>A0ABW5YAX8_9SPHI</name>
<dbReference type="SUPFAM" id="SSF51269">
    <property type="entry name" value="AFP III-like domain"/>
    <property type="match status" value="1"/>
</dbReference>
<comment type="caution">
    <text evidence="2">The sequence shown here is derived from an EMBL/GenBank/DDBJ whole genome shotgun (WGS) entry which is preliminary data.</text>
</comment>
<dbReference type="InterPro" id="IPR013974">
    <property type="entry name" value="SAF"/>
</dbReference>
<dbReference type="NCBIfam" id="TIGR03569">
    <property type="entry name" value="NeuB_NnaB"/>
    <property type="match status" value="1"/>
</dbReference>
<dbReference type="RefSeq" id="WP_377184300.1">
    <property type="nucleotide sequence ID" value="NZ_JBHUPD010000002.1"/>
</dbReference>
<dbReference type="PANTHER" id="PTHR42966:SF1">
    <property type="entry name" value="SIALIC ACID SYNTHASE"/>
    <property type="match status" value="1"/>
</dbReference>
<reference evidence="3" key="1">
    <citation type="journal article" date="2019" name="Int. J. Syst. Evol. Microbiol.">
        <title>The Global Catalogue of Microorganisms (GCM) 10K type strain sequencing project: providing services to taxonomists for standard genome sequencing and annotation.</title>
        <authorList>
            <consortium name="The Broad Institute Genomics Platform"/>
            <consortium name="The Broad Institute Genome Sequencing Center for Infectious Disease"/>
            <person name="Wu L."/>
            <person name="Ma J."/>
        </authorList>
    </citation>
    <scope>NUCLEOTIDE SEQUENCE [LARGE SCALE GENOMIC DNA]</scope>
    <source>
        <strain evidence="3">KCTC 22437</strain>
    </source>
</reference>
<dbReference type="Pfam" id="PF08666">
    <property type="entry name" value="SAF"/>
    <property type="match status" value="1"/>
</dbReference>
<keyword evidence="3" id="KW-1185">Reference proteome</keyword>
<sequence>MLHKPVYIIAEAGVNHNGNIDIALELIDRAKEVGADCIKFQTFKADQIVTNDSPKANYQLKVTDKSESQFQMLKKLELDLNAYISLIQRCKEKDIAFLSTPYNKEDADFLEALDVTGFKIASGQLTELPFLKYVAQKNKTMIISTGMANMAEVFLAVEAIRSTGNNDIIVLQCTTNYPSAIEDANLLAMQSIKAACKVAVGYSDHVNNNYACFASVAMGAEVVEKHFTLDKNMEGPDHTSSLNPVEFKELITGIRQIEKAMGTGLKVPSAAEIDNSYGMKRSLVLLQDAPAGTVLNEGMIGFKRPFNGLSPNMLDKVVGKALAVDMKKDQALQFNSINW</sequence>
<keyword evidence="2" id="KW-0808">Transferase</keyword>
<dbReference type="PANTHER" id="PTHR42966">
    <property type="entry name" value="N-ACETYLNEURAMINATE SYNTHASE"/>
    <property type="match status" value="1"/>
</dbReference>
<gene>
    <name evidence="2" type="primary">neuB</name>
    <name evidence="2" type="ORF">ACFS5N_08630</name>
</gene>
<dbReference type="InterPro" id="IPR013132">
    <property type="entry name" value="PseI/NeuA/B-like_N"/>
</dbReference>
<dbReference type="InterPro" id="IPR013785">
    <property type="entry name" value="Aldolase_TIM"/>
</dbReference>
<dbReference type="CDD" id="cd11615">
    <property type="entry name" value="SAF_NeuB_like"/>
    <property type="match status" value="1"/>
</dbReference>
<proteinExistence type="predicted"/>
<organism evidence="2 3">
    <name type="scientific">Mucilaginibacter ximonensis</name>
    <dbReference type="NCBI Taxonomy" id="538021"/>
    <lineage>
        <taxon>Bacteria</taxon>
        <taxon>Pseudomonadati</taxon>
        <taxon>Bacteroidota</taxon>
        <taxon>Sphingobacteriia</taxon>
        <taxon>Sphingobacteriales</taxon>
        <taxon>Sphingobacteriaceae</taxon>
        <taxon>Mucilaginibacter</taxon>
    </lineage>
</organism>
<evidence type="ECO:0000259" key="1">
    <source>
        <dbReference type="PROSITE" id="PS50844"/>
    </source>
</evidence>
<dbReference type="InterPro" id="IPR020007">
    <property type="entry name" value="NeuB/NeuA"/>
</dbReference>
<evidence type="ECO:0000313" key="3">
    <source>
        <dbReference type="Proteomes" id="UP001597557"/>
    </source>
</evidence>
<dbReference type="InterPro" id="IPR051690">
    <property type="entry name" value="PseI-like"/>
</dbReference>
<dbReference type="SMART" id="SM00858">
    <property type="entry name" value="SAF"/>
    <property type="match status" value="1"/>
</dbReference>
<accession>A0ABW5YAX8</accession>
<dbReference type="Proteomes" id="UP001597557">
    <property type="component" value="Unassembled WGS sequence"/>
</dbReference>
<dbReference type="PROSITE" id="PS50844">
    <property type="entry name" value="AFP_LIKE"/>
    <property type="match status" value="1"/>
</dbReference>
<dbReference type="InterPro" id="IPR036732">
    <property type="entry name" value="AFP_Neu5c_C_sf"/>
</dbReference>
<dbReference type="Gene3D" id="3.90.1210.10">
    <property type="entry name" value="Antifreeze-like/N-acetylneuraminic acid synthase C-terminal domain"/>
    <property type="match status" value="1"/>
</dbReference>
<dbReference type="EC" id="2.5.1.56" evidence="2"/>
<dbReference type="SUPFAM" id="SSF51569">
    <property type="entry name" value="Aldolase"/>
    <property type="match status" value="1"/>
</dbReference>
<dbReference type="GO" id="GO:0050462">
    <property type="term" value="F:N-acetylneuraminate synthase activity"/>
    <property type="evidence" value="ECO:0007669"/>
    <property type="project" value="UniProtKB-EC"/>
</dbReference>
<evidence type="ECO:0000313" key="2">
    <source>
        <dbReference type="EMBL" id="MFD2872529.1"/>
    </source>
</evidence>
<protein>
    <submittedName>
        <fullName evidence="2">N-acetylneuraminate synthase</fullName>
        <ecNumber evidence="2">2.5.1.56</ecNumber>
    </submittedName>
</protein>